<reference evidence="2 3" key="1">
    <citation type="submission" date="2016-10" db="EMBL/GenBank/DDBJ databases">
        <authorList>
            <person name="Varghese N."/>
            <person name="Submissions S."/>
        </authorList>
    </citation>
    <scope>NUCLEOTIDE SEQUENCE [LARGE SCALE GENOMIC DNA]</scope>
    <source>
        <strain evidence="2 3">Nl1</strain>
    </source>
</reference>
<comment type="caution">
    <text evidence="2">The sequence shown here is derived from an EMBL/GenBank/DDBJ whole genome shotgun (WGS) entry which is preliminary data.</text>
</comment>
<dbReference type="InterPro" id="IPR045794">
    <property type="entry name" value="Trypco1"/>
</dbReference>
<evidence type="ECO:0000313" key="3">
    <source>
        <dbReference type="Proteomes" id="UP000183471"/>
    </source>
</evidence>
<dbReference type="Pfam" id="PF19493">
    <property type="entry name" value="Trypco1"/>
    <property type="match status" value="1"/>
</dbReference>
<gene>
    <name evidence="2" type="ORF">SAMN05216402_2943</name>
</gene>
<accession>A0ABY0TJR6</accession>
<dbReference type="Proteomes" id="UP000183471">
    <property type="component" value="Unassembled WGS sequence"/>
</dbReference>
<proteinExistence type="predicted"/>
<sequence>MAEQHSLEIAFMQEAGFASAGELVGEQAKEALDSLGTLLRDAIAPLRQKLADSATSADEIELTLGVGLKAEGKWIIASMEGTSTITVKLVWKKPT</sequence>
<feature type="domain" description="Trypsin-co-occurring" evidence="1">
    <location>
        <begin position="22"/>
        <end position="93"/>
    </location>
</feature>
<dbReference type="EMBL" id="FNKY01000001">
    <property type="protein sequence ID" value="SDQ94801.1"/>
    <property type="molecule type" value="Genomic_DNA"/>
</dbReference>
<dbReference type="NCBIfam" id="NF041216">
    <property type="entry name" value="CU044_2847_fam"/>
    <property type="match status" value="1"/>
</dbReference>
<name>A0ABY0TJR6_9PROT</name>
<evidence type="ECO:0000259" key="1">
    <source>
        <dbReference type="Pfam" id="PF19493"/>
    </source>
</evidence>
<protein>
    <recommendedName>
        <fullName evidence="1">Trypsin-co-occurring domain-containing protein</fullName>
    </recommendedName>
</protein>
<dbReference type="RefSeq" id="WP_074633805.1">
    <property type="nucleotide sequence ID" value="NZ_FNKY01000001.1"/>
</dbReference>
<evidence type="ECO:0000313" key="2">
    <source>
        <dbReference type="EMBL" id="SDQ94801.1"/>
    </source>
</evidence>
<keyword evidence="3" id="KW-1185">Reference proteome</keyword>
<organism evidence="2 3">
    <name type="scientific">Nitrosospira multiformis</name>
    <dbReference type="NCBI Taxonomy" id="1231"/>
    <lineage>
        <taxon>Bacteria</taxon>
        <taxon>Pseudomonadati</taxon>
        <taxon>Pseudomonadota</taxon>
        <taxon>Betaproteobacteria</taxon>
        <taxon>Nitrosomonadales</taxon>
        <taxon>Nitrosomonadaceae</taxon>
        <taxon>Nitrosospira</taxon>
    </lineage>
</organism>